<reference evidence="1" key="1">
    <citation type="submission" date="2018-02" db="EMBL/GenBank/DDBJ databases">
        <title>Rhizophora mucronata_Transcriptome.</title>
        <authorList>
            <person name="Meera S.P."/>
            <person name="Sreeshan A."/>
            <person name="Augustine A."/>
        </authorList>
    </citation>
    <scope>NUCLEOTIDE SEQUENCE</scope>
    <source>
        <tissue evidence="1">Leaf</tissue>
    </source>
</reference>
<sequence>MMHSFHLYGQEVLRYFNFSLCHCHILFPFPWL</sequence>
<dbReference type="EMBL" id="GGEC01087028">
    <property type="protein sequence ID" value="MBX67512.1"/>
    <property type="molecule type" value="Transcribed_RNA"/>
</dbReference>
<accession>A0A2P2QKK4</accession>
<name>A0A2P2QKK4_RHIMU</name>
<dbReference type="AlphaFoldDB" id="A0A2P2QKK4"/>
<organism evidence="1">
    <name type="scientific">Rhizophora mucronata</name>
    <name type="common">Asiatic mangrove</name>
    <dbReference type="NCBI Taxonomy" id="61149"/>
    <lineage>
        <taxon>Eukaryota</taxon>
        <taxon>Viridiplantae</taxon>
        <taxon>Streptophyta</taxon>
        <taxon>Embryophyta</taxon>
        <taxon>Tracheophyta</taxon>
        <taxon>Spermatophyta</taxon>
        <taxon>Magnoliopsida</taxon>
        <taxon>eudicotyledons</taxon>
        <taxon>Gunneridae</taxon>
        <taxon>Pentapetalae</taxon>
        <taxon>rosids</taxon>
        <taxon>fabids</taxon>
        <taxon>Malpighiales</taxon>
        <taxon>Rhizophoraceae</taxon>
        <taxon>Rhizophora</taxon>
    </lineage>
</organism>
<evidence type="ECO:0000313" key="1">
    <source>
        <dbReference type="EMBL" id="MBX67512.1"/>
    </source>
</evidence>
<proteinExistence type="predicted"/>
<protein>
    <submittedName>
        <fullName evidence="1">Uncharacterized protein</fullName>
    </submittedName>
</protein>